<dbReference type="PANTHER" id="PTHR12277:SF81">
    <property type="entry name" value="PROTEIN ABHD13"/>
    <property type="match status" value="1"/>
</dbReference>
<evidence type="ECO:0000313" key="1">
    <source>
        <dbReference type="EMBL" id="KTD36393.1"/>
    </source>
</evidence>
<name>A0A0W0WVQ2_9GAMM</name>
<gene>
    <name evidence="1" type="primary">sidB</name>
    <name evidence="1" type="ORF">Lnau_1377</name>
</gene>
<dbReference type="STRING" id="45070.Lnau_1377"/>
<evidence type="ECO:0000313" key="2">
    <source>
        <dbReference type="Proteomes" id="UP000054725"/>
    </source>
</evidence>
<dbReference type="EMBL" id="LNYO01000013">
    <property type="protein sequence ID" value="KTD36393.1"/>
    <property type="molecule type" value="Genomic_DNA"/>
</dbReference>
<dbReference type="OrthoDB" id="5649995at2"/>
<dbReference type="RefSeq" id="WP_058504395.1">
    <property type="nucleotide sequence ID" value="NZ_CAAAIF010000014.1"/>
</dbReference>
<dbReference type="AlphaFoldDB" id="A0A0W0WVQ2"/>
<reference evidence="1 2" key="1">
    <citation type="submission" date="2015-11" db="EMBL/GenBank/DDBJ databases">
        <title>Genomic analysis of 38 Legionella species identifies large and diverse effector repertoires.</title>
        <authorList>
            <person name="Burstein D."/>
            <person name="Amaro F."/>
            <person name="Zusman T."/>
            <person name="Lifshitz Z."/>
            <person name="Cohen O."/>
            <person name="Gilbert J.A."/>
            <person name="Pupko T."/>
            <person name="Shuman H.A."/>
            <person name="Segal G."/>
        </authorList>
    </citation>
    <scope>NUCLEOTIDE SEQUENCE [LARGE SCALE GENOMIC DNA]</scope>
    <source>
        <strain evidence="1 2">ATCC 49506</strain>
    </source>
</reference>
<keyword evidence="2" id="KW-1185">Reference proteome</keyword>
<proteinExistence type="predicted"/>
<dbReference type="Gene3D" id="3.40.50.1820">
    <property type="entry name" value="alpha/beta hydrolase"/>
    <property type="match status" value="1"/>
</dbReference>
<dbReference type="PATRIC" id="fig|45070.6.peg.1446"/>
<accession>A0A0W0WVQ2</accession>
<dbReference type="PANTHER" id="PTHR12277">
    <property type="entry name" value="ALPHA/BETA HYDROLASE DOMAIN-CONTAINING PROTEIN"/>
    <property type="match status" value="1"/>
</dbReference>
<sequence>MKEFPIIAQPFREQLEPYLRRRGMDRLVVKYCDQRPCFFLEADPETDTSVQVGYLLWNNQLYYRSDLSSLSAPVYLTDEEVDDLKEQIDYPSNPSSPVGISLSQSQAFVQYMGPREIDFLTIEITENQLSWQFNGDEDKVKVNDEEKIHPVLSGLYDTLKKDNELCQENRESQESRFFPQPESDYRFEMPEKTLKQTLLTPFYWLNSGLQIVLRTLIFDNIIFKYTIGLIIATIANYGNPYYRTEPGTLSDILRRIIFPGGSKKPQINQDGSLTLDPVLSKQFHALKLVESHRNRETDDIEYQIDDETIKFKEFYIEMPDGSQVAGIEASNRLAEAHSDNEQIPYVIFFNGNSGCYQDEIPFDAYYLEACAKKGIPVHMIRFNYPGVLNSTGFPSTIDDLVLSGVAQVQRLSTQGIKYENIQLYGLSLGGAIASHVASFFHALEKTLGACYVSRTFSSTTNVGLSYVRKIPFAGTLLGYLLRPVLAFGLWGTQWLADTAKHLASLPDDRTWYTVAHTKLAIHSSYAEEGKEIKDDAVLVYDSSIHQSWRMKFKRFLAKHFGLFGYKQETLLEMNLAHKIVTCVEEVGEDGQQIIRLSHRHCAHADARPFGLSLDEKGDVKQFKDSTAMISPQLKLLVRSPSAQNLASIETQLSEVSIAQYDELGNQSIEFLRKHSQRTDSLTSTTYFDFFREESEREKLASNVVQFFINCVP</sequence>
<dbReference type="SUPFAM" id="SSF53474">
    <property type="entry name" value="alpha/beta-Hydrolases"/>
    <property type="match status" value="1"/>
</dbReference>
<protein>
    <submittedName>
        <fullName evidence="1">Substrate of the Dot/Icm system</fullName>
    </submittedName>
</protein>
<dbReference type="Pfam" id="PF05677">
    <property type="entry name" value="DUF818"/>
    <property type="match status" value="1"/>
</dbReference>
<dbReference type="InterPro" id="IPR008536">
    <property type="entry name" value="DUF818"/>
</dbReference>
<dbReference type="Proteomes" id="UP000054725">
    <property type="component" value="Unassembled WGS sequence"/>
</dbReference>
<organism evidence="1 2">
    <name type="scientific">Legionella nautarum</name>
    <dbReference type="NCBI Taxonomy" id="45070"/>
    <lineage>
        <taxon>Bacteria</taxon>
        <taxon>Pseudomonadati</taxon>
        <taxon>Pseudomonadota</taxon>
        <taxon>Gammaproteobacteria</taxon>
        <taxon>Legionellales</taxon>
        <taxon>Legionellaceae</taxon>
        <taxon>Legionella</taxon>
    </lineage>
</organism>
<comment type="caution">
    <text evidence="1">The sequence shown here is derived from an EMBL/GenBank/DDBJ whole genome shotgun (WGS) entry which is preliminary data.</text>
</comment>
<dbReference type="InterPro" id="IPR029058">
    <property type="entry name" value="AB_hydrolase_fold"/>
</dbReference>